<dbReference type="InterPro" id="IPR003141">
    <property type="entry name" value="Pol/His_phosphatase_N"/>
</dbReference>
<evidence type="ECO:0000259" key="1">
    <source>
        <dbReference type="SMART" id="SM00481"/>
    </source>
</evidence>
<dbReference type="Pfam" id="PF02811">
    <property type="entry name" value="PHP"/>
    <property type="match status" value="1"/>
</dbReference>
<dbReference type="InterPro" id="IPR052018">
    <property type="entry name" value="PHP_domain"/>
</dbReference>
<accession>A0AB38XMN2</accession>
<dbReference type="Proteomes" id="UP001211044">
    <property type="component" value="Chromosome"/>
</dbReference>
<dbReference type="PANTHER" id="PTHR42924:SF3">
    <property type="entry name" value="POLYMERASE_HISTIDINOL PHOSPHATASE N-TERMINAL DOMAIN-CONTAINING PROTEIN"/>
    <property type="match status" value="1"/>
</dbReference>
<dbReference type="KEGG" id="wne:PIG85_07715"/>
<dbReference type="RefSeq" id="WP_004807537.1">
    <property type="nucleotide sequence ID" value="NZ_CP116394.1"/>
</dbReference>
<name>A0AB38XMN2_9ACTO</name>
<dbReference type="SUPFAM" id="SSF89550">
    <property type="entry name" value="PHP domain-like"/>
    <property type="match status" value="1"/>
</dbReference>
<dbReference type="GO" id="GO:0004534">
    <property type="term" value="F:5'-3' RNA exonuclease activity"/>
    <property type="evidence" value="ECO:0007669"/>
    <property type="project" value="TreeGrafter"/>
</dbReference>
<reference evidence="2" key="1">
    <citation type="submission" date="2023-01" db="EMBL/GenBank/DDBJ databases">
        <title>Comparative Genomic Analysis of the Clinically-Derived Winkia Strain NY0527 Provides Evidence into the Taxonomic Reassignment of Winkia neuii and Characterizes Their Virulence Traits.</title>
        <authorList>
            <person name="Cai X."/>
            <person name="Peng Y."/>
            <person name="Li M."/>
            <person name="Qiu Y."/>
            <person name="Wang Y."/>
            <person name="Xu L."/>
            <person name="Hou Q."/>
        </authorList>
    </citation>
    <scope>NUCLEOTIDE SEQUENCE</scope>
    <source>
        <strain evidence="2">NY0527</strain>
    </source>
</reference>
<dbReference type="GO" id="GO:0035312">
    <property type="term" value="F:5'-3' DNA exonuclease activity"/>
    <property type="evidence" value="ECO:0007669"/>
    <property type="project" value="TreeGrafter"/>
</dbReference>
<evidence type="ECO:0000313" key="2">
    <source>
        <dbReference type="EMBL" id="WCE45536.1"/>
    </source>
</evidence>
<proteinExistence type="predicted"/>
<dbReference type="SMART" id="SM00481">
    <property type="entry name" value="POLIIIAc"/>
    <property type="match status" value="1"/>
</dbReference>
<evidence type="ECO:0000313" key="3">
    <source>
        <dbReference type="Proteomes" id="UP001211044"/>
    </source>
</evidence>
<protein>
    <submittedName>
        <fullName evidence="2">PHP domain-containing protein</fullName>
    </submittedName>
</protein>
<feature type="domain" description="Polymerase/histidinol phosphatase N-terminal" evidence="1">
    <location>
        <begin position="3"/>
        <end position="68"/>
    </location>
</feature>
<dbReference type="InterPro" id="IPR004013">
    <property type="entry name" value="PHP_dom"/>
</dbReference>
<dbReference type="CDD" id="cd07438">
    <property type="entry name" value="PHP_HisPPase_AMP"/>
    <property type="match status" value="1"/>
</dbReference>
<dbReference type="Gene3D" id="1.10.150.650">
    <property type="match status" value="1"/>
</dbReference>
<dbReference type="PANTHER" id="PTHR42924">
    <property type="entry name" value="EXONUCLEASE"/>
    <property type="match status" value="1"/>
</dbReference>
<dbReference type="InterPro" id="IPR016195">
    <property type="entry name" value="Pol/histidinol_Pase-like"/>
</dbReference>
<dbReference type="AlphaFoldDB" id="A0AB38XMN2"/>
<gene>
    <name evidence="2" type="ORF">PIG85_07715</name>
</gene>
<dbReference type="Gene3D" id="3.20.20.140">
    <property type="entry name" value="Metal-dependent hydrolases"/>
    <property type="match status" value="1"/>
</dbReference>
<dbReference type="EMBL" id="CP116394">
    <property type="protein sequence ID" value="WCE45536.1"/>
    <property type="molecule type" value="Genomic_DNA"/>
</dbReference>
<sequence>MKIDPHTHSLRSDGTDKPAELMRKGAACGIDVLGLTDHDTQAGWEEAADCVAETGVALLRGTEISCAASGRTVHLLAYLFDPADATLQGFFKKCRDSRLHRAERIVQNLAADFPITWQQVAALAPEGGVVGRPHIADALVAIGAFANRTEAFQKVLHPSHKYYVQHWAPDPVEATAAIRRAGGVPVWAHPRATSRQKLVPTTVLANMVEAGLFALEANHRDHTPEMRQAVITMAQHYGLEITGSSDYHGTGKPNQLAENTTAEAVLEKIEAQGVLPILRP</sequence>
<organism evidence="2 3">
    <name type="scientific">Winkia neuii subsp. anitrata</name>
    <dbReference type="NCBI Taxonomy" id="29318"/>
    <lineage>
        <taxon>Bacteria</taxon>
        <taxon>Bacillati</taxon>
        <taxon>Actinomycetota</taxon>
        <taxon>Actinomycetes</taxon>
        <taxon>Actinomycetales</taxon>
        <taxon>Actinomycetaceae</taxon>
        <taxon>Winkia</taxon>
    </lineage>
</organism>